<dbReference type="EMBL" id="MN740024">
    <property type="protein sequence ID" value="QHT84714.1"/>
    <property type="molecule type" value="Genomic_DNA"/>
</dbReference>
<dbReference type="GO" id="GO:0005634">
    <property type="term" value="C:nucleus"/>
    <property type="evidence" value="ECO:0007669"/>
    <property type="project" value="TreeGrafter"/>
</dbReference>
<accession>A0A6C0HW45</accession>
<proteinExistence type="inferred from homology"/>
<reference evidence="3" key="1">
    <citation type="journal article" date="2020" name="Nature">
        <title>Giant virus diversity and host interactions through global metagenomics.</title>
        <authorList>
            <person name="Schulz F."/>
            <person name="Roux S."/>
            <person name="Paez-Espino D."/>
            <person name="Jungbluth S."/>
            <person name="Walsh D.A."/>
            <person name="Denef V.J."/>
            <person name="McMahon K.D."/>
            <person name="Konstantinidis K.T."/>
            <person name="Eloe-Fadrosh E.A."/>
            <person name="Kyrpides N.C."/>
            <person name="Woyke T."/>
        </authorList>
    </citation>
    <scope>NUCLEOTIDE SEQUENCE</scope>
    <source>
        <strain evidence="3">GVMAG-M-3300023184-177</strain>
    </source>
</reference>
<dbReference type="PANTHER" id="PTHR12341:SF7">
    <property type="entry name" value="5'-3' EXORIBONUCLEASE 1"/>
    <property type="match status" value="1"/>
</dbReference>
<dbReference type="Gene3D" id="3.40.50.12390">
    <property type="match status" value="1"/>
</dbReference>
<dbReference type="GO" id="GO:0003723">
    <property type="term" value="F:RNA binding"/>
    <property type="evidence" value="ECO:0007669"/>
    <property type="project" value="TreeGrafter"/>
</dbReference>
<comment type="similarity">
    <text evidence="1">Belongs to the 5'-3' exonuclease family.</text>
</comment>
<protein>
    <recommendedName>
        <fullName evidence="2">Xrn1 N-terminal domain-containing protein</fullName>
    </recommendedName>
</protein>
<dbReference type="Pfam" id="PF03159">
    <property type="entry name" value="XRN_N"/>
    <property type="match status" value="1"/>
</dbReference>
<dbReference type="InterPro" id="IPR027073">
    <property type="entry name" value="5_3_exoribonuclease"/>
</dbReference>
<dbReference type="GO" id="GO:0000956">
    <property type="term" value="P:nuclear-transcribed mRNA catabolic process"/>
    <property type="evidence" value="ECO:0007669"/>
    <property type="project" value="TreeGrafter"/>
</dbReference>
<dbReference type="AlphaFoldDB" id="A0A6C0HW45"/>
<feature type="domain" description="Xrn1 N-terminal" evidence="2">
    <location>
        <begin position="1"/>
        <end position="214"/>
    </location>
</feature>
<name>A0A6C0HW45_9ZZZZ</name>
<sequence length="753" mass="90597">MGVERFFSSLKRDYNFIHTINKKVSAEHLLIDFNSIVHITSQFLLNKGSYDKKETFEIELIEEVGLYIETLLKDYFHVDKLLTITICVDGVPSMAKINEQRKRRYMGEIISSLVKKEDKSFSWSRNNIGPGTIFMSNMMKYLVSSIFEERLRKYCLNLKYYHVSDIEEMGEGEMKILHHIDYLIKKHSDYKRDNFVIYSPDSDVIILLLMKTAQNNLNLYMFRNDQQLSTYKNPVYNQIDINHYKKILIDYVSSRINKRIDENLIIMDIVFILTVFGDDFLPKLETVRVNTDINLIMDHYILNLIKYGTILNYDNYYKINIENFMSFLKSLEKKEEYFLRRNARYHVTSNYNRIVNDIIGYQMNILRELIIEYLWKFIYYNKPEFVKVSPINVSKHISIDKLEDFMNKAEPSKNMSSFTNNIYKNEKVWDKMLNIISDYYIEILNVIDGKKLMKEKIYSNEIFFIEALPNELLKDIIAYFYFNYELPIVIPLKMNQDSNDKLMIHNYKSTENPHDKRTKKMKDVQLEYYKIEHKLDNYYKILNPRDQFYYDIYFKNEINYSNYYKLHFTMDNNNNSKNNNSKNNNKNIISDYLKGFNWVVNYYHNNNRYYNNIDLTWYYKHNRSPLLRDIMNNANVKLLNIRMNNTFNTQKDFHYMTPLEHYILVTPFNISNIVKIKEQLLKSIGYLSLDKITSIAKFIKDHPKYYYDLDKIHKDLKTDKIIDCSGSIFLSKCHLTFLENYISMISFINDFRK</sequence>
<evidence type="ECO:0000313" key="3">
    <source>
        <dbReference type="EMBL" id="QHT84714.1"/>
    </source>
</evidence>
<dbReference type="GO" id="GO:0004534">
    <property type="term" value="F:5'-3' RNA exonuclease activity"/>
    <property type="evidence" value="ECO:0007669"/>
    <property type="project" value="TreeGrafter"/>
</dbReference>
<dbReference type="InterPro" id="IPR004859">
    <property type="entry name" value="Xrn1_N"/>
</dbReference>
<evidence type="ECO:0000259" key="2">
    <source>
        <dbReference type="Pfam" id="PF03159"/>
    </source>
</evidence>
<dbReference type="PANTHER" id="PTHR12341">
    <property type="entry name" value="5'-&gt;3' EXORIBONUCLEASE"/>
    <property type="match status" value="1"/>
</dbReference>
<organism evidence="3">
    <name type="scientific">viral metagenome</name>
    <dbReference type="NCBI Taxonomy" id="1070528"/>
    <lineage>
        <taxon>unclassified sequences</taxon>
        <taxon>metagenomes</taxon>
        <taxon>organismal metagenomes</taxon>
    </lineage>
</organism>
<evidence type="ECO:0000256" key="1">
    <source>
        <dbReference type="ARBA" id="ARBA00038299"/>
    </source>
</evidence>